<keyword evidence="1" id="KW-0732">Signal</keyword>
<gene>
    <name evidence="2" type="ordered locus">Sthe_2882</name>
</gene>
<accession>D1C8Z8</accession>
<dbReference type="STRING" id="479434.Sthe_2882"/>
<evidence type="ECO:0000313" key="3">
    <source>
        <dbReference type="Proteomes" id="UP000002027"/>
    </source>
</evidence>
<reference evidence="2 3" key="2">
    <citation type="journal article" date="2010" name="Stand. Genomic Sci.">
        <title>Complete genome sequence of Desulfohalobium retbaense type strain (HR(100)).</title>
        <authorList>
            <person name="Spring S."/>
            <person name="Nolan M."/>
            <person name="Lapidus A."/>
            <person name="Glavina Del Rio T."/>
            <person name="Copeland A."/>
            <person name="Tice H."/>
            <person name="Cheng J.F."/>
            <person name="Lucas S."/>
            <person name="Land M."/>
            <person name="Chen F."/>
            <person name="Bruce D."/>
            <person name="Goodwin L."/>
            <person name="Pitluck S."/>
            <person name="Ivanova N."/>
            <person name="Mavromatis K."/>
            <person name="Mikhailova N."/>
            <person name="Pati A."/>
            <person name="Chen A."/>
            <person name="Palaniappan K."/>
            <person name="Hauser L."/>
            <person name="Chang Y.J."/>
            <person name="Jeffries C.D."/>
            <person name="Munk C."/>
            <person name="Kiss H."/>
            <person name="Chain P."/>
            <person name="Han C."/>
            <person name="Brettin T."/>
            <person name="Detter J.C."/>
            <person name="Schuler E."/>
            <person name="Goker M."/>
            <person name="Rohde M."/>
            <person name="Bristow J."/>
            <person name="Eisen J.A."/>
            <person name="Markowitz V."/>
            <person name="Hugenholtz P."/>
            <person name="Kyrpides N.C."/>
            <person name="Klenk H.P."/>
        </authorList>
    </citation>
    <scope>NUCLEOTIDE SEQUENCE [LARGE SCALE GENOMIC DNA]</scope>
    <source>
        <strain evidence="3">ATCC 49802 / DSM 20745 / S 6022</strain>
    </source>
</reference>
<evidence type="ECO:0000313" key="2">
    <source>
        <dbReference type="EMBL" id="ACZ40291.1"/>
    </source>
</evidence>
<dbReference type="Proteomes" id="UP000002027">
    <property type="component" value="Chromosome 2"/>
</dbReference>
<evidence type="ECO:0000256" key="1">
    <source>
        <dbReference type="SAM" id="SignalP"/>
    </source>
</evidence>
<dbReference type="eggNOG" id="COG2039">
    <property type="taxonomic scope" value="Bacteria"/>
</dbReference>
<protein>
    <recommendedName>
        <fullName evidence="4">Pyrrolidone-carboxylate peptidase</fullName>
    </recommendedName>
</protein>
<evidence type="ECO:0008006" key="4">
    <source>
        <dbReference type="Google" id="ProtNLM"/>
    </source>
</evidence>
<dbReference type="RefSeq" id="WP_012873327.1">
    <property type="nucleotide sequence ID" value="NC_013524.1"/>
</dbReference>
<proteinExistence type="predicted"/>
<dbReference type="AlphaFoldDB" id="D1C8Z8"/>
<organism evidence="2 3">
    <name type="scientific">Sphaerobacter thermophilus (strain ATCC 49802 / DSM 20745 / KCCM 41009 / NCIMB 13125 / S 6022)</name>
    <dbReference type="NCBI Taxonomy" id="479434"/>
    <lineage>
        <taxon>Bacteria</taxon>
        <taxon>Pseudomonadati</taxon>
        <taxon>Thermomicrobiota</taxon>
        <taxon>Thermomicrobia</taxon>
        <taxon>Sphaerobacterales</taxon>
        <taxon>Sphaerobacterineae</taxon>
        <taxon>Sphaerobacteraceae</taxon>
        <taxon>Sphaerobacter</taxon>
    </lineage>
</organism>
<dbReference type="SUPFAM" id="SSF53182">
    <property type="entry name" value="Pyrrolidone carboxyl peptidase (pyroglutamate aminopeptidase)"/>
    <property type="match status" value="1"/>
</dbReference>
<dbReference type="KEGG" id="sti:Sthe_2882"/>
<dbReference type="InParanoid" id="D1C8Z8"/>
<reference evidence="3" key="1">
    <citation type="submission" date="2009-11" db="EMBL/GenBank/DDBJ databases">
        <title>The complete chromosome 2 of Sphaerobacter thermophilus DSM 20745.</title>
        <authorList>
            <person name="Lucas S."/>
            <person name="Copeland A."/>
            <person name="Lapidus A."/>
            <person name="Glavina del Rio T."/>
            <person name="Dalin E."/>
            <person name="Tice H."/>
            <person name="Bruce D."/>
            <person name="Goodwin L."/>
            <person name="Pitluck S."/>
            <person name="Kyrpides N."/>
            <person name="Mavromatis K."/>
            <person name="Ivanova N."/>
            <person name="Mikhailova N."/>
            <person name="LaButti K.M."/>
            <person name="Clum A."/>
            <person name="Sun H.I."/>
            <person name="Brettin T."/>
            <person name="Detter J.C."/>
            <person name="Han C."/>
            <person name="Larimer F."/>
            <person name="Land M."/>
            <person name="Hauser L."/>
            <person name="Markowitz V."/>
            <person name="Cheng J.F."/>
            <person name="Hugenholtz P."/>
            <person name="Woyke T."/>
            <person name="Wu D."/>
            <person name="Steenblock K."/>
            <person name="Schneider S."/>
            <person name="Pukall R."/>
            <person name="Goeker M."/>
            <person name="Klenk H.P."/>
            <person name="Eisen J.A."/>
        </authorList>
    </citation>
    <scope>NUCLEOTIDE SEQUENCE [LARGE SCALE GENOMIC DNA]</scope>
    <source>
        <strain evidence="3">ATCC 49802 / DSM 20745 / S 6022</strain>
    </source>
</reference>
<feature type="chain" id="PRO_5003021509" description="Pyrrolidone-carboxylate peptidase" evidence="1">
    <location>
        <begin position="30"/>
        <end position="440"/>
    </location>
</feature>
<dbReference type="HOGENOM" id="CLU_048887_1_0_0"/>
<name>D1C8Z8_SPHTD</name>
<feature type="signal peptide" evidence="1">
    <location>
        <begin position="1"/>
        <end position="29"/>
    </location>
</feature>
<dbReference type="Gene3D" id="3.40.630.20">
    <property type="entry name" value="Peptidase C15, pyroglutamyl peptidase I-like"/>
    <property type="match status" value="1"/>
</dbReference>
<dbReference type="InterPro" id="IPR036440">
    <property type="entry name" value="Peptidase_C15-like_sf"/>
</dbReference>
<sequence>MAHSRFRATVWTILIVMSLVLSLAATAVAAPSGPVAAQCFDESLPVTVEETRLEAIPEGGTEPASQQILARSGFDRFVDQFITSLCRAPNLQQAENMIRTQGTALWRAAVDRAQGRGPAHGDLDRYDDRPLYWARLSMTRALRQWAPPFPLSDEARAELIKLLEYTSRGITSVDFPAGAGVKRVLVSGFDPYTLNQEPRRSNPSGASALQLDGLLIKTDSGPAFVQAVIFPVLWGAFEEGIVEDAFGPHLMEGPRQVDLMMTISQGGARQMAIEQWAGNWRGGSLDNNDVSSQGMIPLAANWPQTPEPTWFIETTLPYQAMIDAGTGPWPVFLNTRVRVWPDPSNPGVGSCITRPDGPQPGDAACAGGGGNYLSNESMYRSNRLRLALGRHDLPGGHLHIASLIYPEDSAAITDPVFEEYRKAIVDQTVALVAAAARAVR</sequence>
<dbReference type="EMBL" id="CP001824">
    <property type="protein sequence ID" value="ACZ40291.1"/>
    <property type="molecule type" value="Genomic_DNA"/>
</dbReference>
<dbReference type="OrthoDB" id="4555199at2"/>
<keyword evidence="3" id="KW-1185">Reference proteome</keyword>